<evidence type="ECO:0000313" key="2">
    <source>
        <dbReference type="Proteomes" id="UP000324222"/>
    </source>
</evidence>
<gene>
    <name evidence="1" type="ORF">E2C01_044203</name>
</gene>
<proteinExistence type="predicted"/>
<reference evidence="1 2" key="1">
    <citation type="submission" date="2019-05" db="EMBL/GenBank/DDBJ databases">
        <title>Another draft genome of Portunus trituberculatus and its Hox gene families provides insights of decapod evolution.</title>
        <authorList>
            <person name="Jeong J.-H."/>
            <person name="Song I."/>
            <person name="Kim S."/>
            <person name="Choi T."/>
            <person name="Kim D."/>
            <person name="Ryu S."/>
            <person name="Kim W."/>
        </authorList>
    </citation>
    <scope>NUCLEOTIDE SEQUENCE [LARGE SCALE GENOMIC DNA]</scope>
    <source>
        <tissue evidence="1">Muscle</tissue>
    </source>
</reference>
<comment type="caution">
    <text evidence="1">The sequence shown here is derived from an EMBL/GenBank/DDBJ whole genome shotgun (WGS) entry which is preliminary data.</text>
</comment>
<sequence>MLRWRTPCHSRYGPGPRALDEGWTACGDTECQVHPVTHSKGAMMDFVCEKFPETCGPVVLDSIPLLPGMQRSEVPATTRCLRRYYRSYRTSVDESRSFPAKVNSDLVQHLTVHGDPQVSLPQGEMMLLEKALLTSQDTENFLFWLMGTFFSLTLSDEGPSAHGPMLHQLKHRIQRAVMDQARIMAFALANTRVVRRESYLSHLQHWFISVSKPQLCHSDMDSDLLFNSANVEKAIGQAQQAALVLLTKAMAKVLIKAKPRLGTPLVEKHPCPSTYAESCPYPTQQWFSKPLFHPCTSHDSGHPSSRQSKNQTFLQLLRLEAALPDVCPPGRT</sequence>
<keyword evidence="2" id="KW-1185">Reference proteome</keyword>
<dbReference type="EMBL" id="VSRR010009465">
    <property type="protein sequence ID" value="MPC50375.1"/>
    <property type="molecule type" value="Genomic_DNA"/>
</dbReference>
<organism evidence="1 2">
    <name type="scientific">Portunus trituberculatus</name>
    <name type="common">Swimming crab</name>
    <name type="synonym">Neptunus trituberculatus</name>
    <dbReference type="NCBI Taxonomy" id="210409"/>
    <lineage>
        <taxon>Eukaryota</taxon>
        <taxon>Metazoa</taxon>
        <taxon>Ecdysozoa</taxon>
        <taxon>Arthropoda</taxon>
        <taxon>Crustacea</taxon>
        <taxon>Multicrustacea</taxon>
        <taxon>Malacostraca</taxon>
        <taxon>Eumalacostraca</taxon>
        <taxon>Eucarida</taxon>
        <taxon>Decapoda</taxon>
        <taxon>Pleocyemata</taxon>
        <taxon>Brachyura</taxon>
        <taxon>Eubrachyura</taxon>
        <taxon>Portunoidea</taxon>
        <taxon>Portunidae</taxon>
        <taxon>Portuninae</taxon>
        <taxon>Portunus</taxon>
    </lineage>
</organism>
<evidence type="ECO:0000313" key="1">
    <source>
        <dbReference type="EMBL" id="MPC50375.1"/>
    </source>
</evidence>
<dbReference type="AlphaFoldDB" id="A0A5B7FYF8"/>
<dbReference type="Proteomes" id="UP000324222">
    <property type="component" value="Unassembled WGS sequence"/>
</dbReference>
<name>A0A5B7FYF8_PORTR</name>
<protein>
    <submittedName>
        <fullName evidence="1">Uncharacterized protein</fullName>
    </submittedName>
</protein>
<accession>A0A5B7FYF8</accession>